<organism evidence="1 2">
    <name type="scientific">Nocardioides islandensis</name>
    <dbReference type="NCBI Taxonomy" id="433663"/>
    <lineage>
        <taxon>Bacteria</taxon>
        <taxon>Bacillati</taxon>
        <taxon>Actinomycetota</taxon>
        <taxon>Actinomycetes</taxon>
        <taxon>Propionibacteriales</taxon>
        <taxon>Nocardioidaceae</taxon>
        <taxon>Nocardioides</taxon>
    </lineage>
</organism>
<gene>
    <name evidence="1" type="ORF">ISU07_09615</name>
</gene>
<evidence type="ECO:0000313" key="1">
    <source>
        <dbReference type="EMBL" id="MBF4763381.1"/>
    </source>
</evidence>
<dbReference type="Proteomes" id="UP000640489">
    <property type="component" value="Unassembled WGS sequence"/>
</dbReference>
<name>A0A930VD36_9ACTN</name>
<keyword evidence="2" id="KW-1185">Reference proteome</keyword>
<reference evidence="1" key="1">
    <citation type="submission" date="2020-11" db="EMBL/GenBank/DDBJ databases">
        <title>Nocardioides sp. nov., isolated from Soil of Cynanchum wilfordii Hemsley rhizosphere.</title>
        <authorList>
            <person name="Lee J.-S."/>
            <person name="Suh M.K."/>
            <person name="Kim J.-S."/>
        </authorList>
    </citation>
    <scope>NUCLEOTIDE SEQUENCE</scope>
    <source>
        <strain evidence="1">KCTC 19275</strain>
    </source>
</reference>
<evidence type="ECO:0008006" key="3">
    <source>
        <dbReference type="Google" id="ProtNLM"/>
    </source>
</evidence>
<dbReference type="AlphaFoldDB" id="A0A930VD36"/>
<sequence length="291" mass="30895">MNNTKGQFKVFVSYSYADADAIRVRDWLRNTFDVSSAESATGATTRHDALLRAISAADVAVILMPAPEDPASRNVLVEAGAAIGAGLPTMVVGEDSSIPADLADVTFTSWDTPERLIEKVQRLAARPLAPSEQTYPLASSSKIPTSTVQTARQQLSHAGLQGADAIRVFDDLFKAAGATTRVSTTSSDVTVPDLAIWHDELTATLGTPLPVEILARGGSWPAVRPRLERTLAASGGRTLLAISLGDVRDGPRLWSDSRHRILFVSAADLLEALMEVALPAALAMLVERATA</sequence>
<dbReference type="EMBL" id="JADKPN010000004">
    <property type="protein sequence ID" value="MBF4763381.1"/>
    <property type="molecule type" value="Genomic_DNA"/>
</dbReference>
<comment type="caution">
    <text evidence="1">The sequence shown here is derived from an EMBL/GenBank/DDBJ whole genome shotgun (WGS) entry which is preliminary data.</text>
</comment>
<evidence type="ECO:0000313" key="2">
    <source>
        <dbReference type="Proteomes" id="UP000640489"/>
    </source>
</evidence>
<protein>
    <recommendedName>
        <fullName evidence="3">TIR domain-containing protein</fullName>
    </recommendedName>
</protein>
<proteinExistence type="predicted"/>
<accession>A0A930VD36</accession>
<dbReference type="RefSeq" id="WP_194706564.1">
    <property type="nucleotide sequence ID" value="NZ_JADKPN010000004.1"/>
</dbReference>